<dbReference type="EnsemblPlants" id="OB09G20610.1">
    <property type="protein sequence ID" value="OB09G20610.1"/>
    <property type="gene ID" value="OB09G20610"/>
</dbReference>
<name>J3MYI2_ORYBR</name>
<reference evidence="1" key="1">
    <citation type="journal article" date="2013" name="Nat. Commun.">
        <title>Whole-genome sequencing of Oryza brachyantha reveals mechanisms underlying Oryza genome evolution.</title>
        <authorList>
            <person name="Chen J."/>
            <person name="Huang Q."/>
            <person name="Gao D."/>
            <person name="Wang J."/>
            <person name="Lang Y."/>
            <person name="Liu T."/>
            <person name="Li B."/>
            <person name="Bai Z."/>
            <person name="Luis Goicoechea J."/>
            <person name="Liang C."/>
            <person name="Chen C."/>
            <person name="Zhang W."/>
            <person name="Sun S."/>
            <person name="Liao Y."/>
            <person name="Zhang X."/>
            <person name="Yang L."/>
            <person name="Song C."/>
            <person name="Wang M."/>
            <person name="Shi J."/>
            <person name="Liu G."/>
            <person name="Liu J."/>
            <person name="Zhou H."/>
            <person name="Zhou W."/>
            <person name="Yu Q."/>
            <person name="An N."/>
            <person name="Chen Y."/>
            <person name="Cai Q."/>
            <person name="Wang B."/>
            <person name="Liu B."/>
            <person name="Min J."/>
            <person name="Huang Y."/>
            <person name="Wu H."/>
            <person name="Li Z."/>
            <person name="Zhang Y."/>
            <person name="Yin Y."/>
            <person name="Song W."/>
            <person name="Jiang J."/>
            <person name="Jackson S.A."/>
            <person name="Wing R.A."/>
            <person name="Wang J."/>
            <person name="Chen M."/>
        </authorList>
    </citation>
    <scope>NUCLEOTIDE SEQUENCE [LARGE SCALE GENOMIC DNA]</scope>
    <source>
        <strain evidence="1">cv. IRGC 101232</strain>
    </source>
</reference>
<protein>
    <submittedName>
        <fullName evidence="1">Uncharacterized protein</fullName>
    </submittedName>
</protein>
<proteinExistence type="predicted"/>
<keyword evidence="2" id="KW-1185">Reference proteome</keyword>
<accession>J3MYI2</accession>
<dbReference type="Proteomes" id="UP000006038">
    <property type="component" value="Chromosome 9"/>
</dbReference>
<dbReference type="Gramene" id="OB09G20610.1">
    <property type="protein sequence ID" value="OB09G20610.1"/>
    <property type="gene ID" value="OB09G20610"/>
</dbReference>
<reference evidence="1" key="2">
    <citation type="submission" date="2013-04" db="UniProtKB">
        <authorList>
            <consortium name="EnsemblPlants"/>
        </authorList>
    </citation>
    <scope>IDENTIFICATION</scope>
</reference>
<organism evidence="1">
    <name type="scientific">Oryza brachyantha</name>
    <name type="common">malo sina</name>
    <dbReference type="NCBI Taxonomy" id="4533"/>
    <lineage>
        <taxon>Eukaryota</taxon>
        <taxon>Viridiplantae</taxon>
        <taxon>Streptophyta</taxon>
        <taxon>Embryophyta</taxon>
        <taxon>Tracheophyta</taxon>
        <taxon>Spermatophyta</taxon>
        <taxon>Magnoliopsida</taxon>
        <taxon>Liliopsida</taxon>
        <taxon>Poales</taxon>
        <taxon>Poaceae</taxon>
        <taxon>BOP clade</taxon>
        <taxon>Oryzoideae</taxon>
        <taxon>Oryzeae</taxon>
        <taxon>Oryzinae</taxon>
        <taxon>Oryza</taxon>
    </lineage>
</organism>
<dbReference type="AlphaFoldDB" id="J3MYI2"/>
<evidence type="ECO:0000313" key="2">
    <source>
        <dbReference type="Proteomes" id="UP000006038"/>
    </source>
</evidence>
<sequence length="82" mass="10020">MRLTNYTLDLFGWKLHTQRDSYFFFEWELCIQCVSNIFIEITQSTWRDLIRSNTLTQDPFLWLSSQFLFYNILVFKKAKNHG</sequence>
<dbReference type="HOGENOM" id="CLU_2562022_0_0_1"/>
<evidence type="ECO:0000313" key="1">
    <source>
        <dbReference type="EnsemblPlants" id="OB09G20610.1"/>
    </source>
</evidence>